<dbReference type="Proteomes" id="UP000800984">
    <property type="component" value="Unassembled WGS sequence"/>
</dbReference>
<evidence type="ECO:0000259" key="1">
    <source>
        <dbReference type="Pfam" id="PF12728"/>
    </source>
</evidence>
<comment type="caution">
    <text evidence="2">The sequence shown here is derived from an EMBL/GenBank/DDBJ whole genome shotgun (WGS) entry which is preliminary data.</text>
</comment>
<dbReference type="RefSeq" id="WP_166077657.1">
    <property type="nucleotide sequence ID" value="NZ_JAAJBT010000006.1"/>
</dbReference>
<reference evidence="2 3" key="1">
    <citation type="submission" date="2020-02" db="EMBL/GenBank/DDBJ databases">
        <authorList>
            <person name="Chen W.-M."/>
        </authorList>
    </citation>
    <scope>NUCLEOTIDE SEQUENCE [LARGE SCALE GENOMIC DNA]</scope>
    <source>
        <strain evidence="2 3">KDG-16</strain>
    </source>
</reference>
<name>A0ABX0IAT8_9FLAO</name>
<feature type="domain" description="Helix-turn-helix" evidence="1">
    <location>
        <begin position="69"/>
        <end position="119"/>
    </location>
</feature>
<evidence type="ECO:0000313" key="2">
    <source>
        <dbReference type="EMBL" id="NHM02536.1"/>
    </source>
</evidence>
<dbReference type="NCBIfam" id="TIGR01764">
    <property type="entry name" value="excise"/>
    <property type="match status" value="1"/>
</dbReference>
<accession>A0ABX0IAT8</accession>
<dbReference type="EMBL" id="JAAJBT010000006">
    <property type="protein sequence ID" value="NHM02536.1"/>
    <property type="molecule type" value="Genomic_DNA"/>
</dbReference>
<organism evidence="2 3">
    <name type="scientific">Flavobacterium difficile</name>
    <dbReference type="NCBI Taxonomy" id="2709659"/>
    <lineage>
        <taxon>Bacteria</taxon>
        <taxon>Pseudomonadati</taxon>
        <taxon>Bacteroidota</taxon>
        <taxon>Flavobacteriia</taxon>
        <taxon>Flavobacteriales</taxon>
        <taxon>Flavobacteriaceae</taxon>
        <taxon>Flavobacterium</taxon>
    </lineage>
</organism>
<dbReference type="InterPro" id="IPR010093">
    <property type="entry name" value="SinI_DNA-bd"/>
</dbReference>
<protein>
    <submittedName>
        <fullName evidence="2">Helix-turn-helix domain-containing protein</fullName>
    </submittedName>
</protein>
<gene>
    <name evidence="2" type="ORF">G4D72_10510</name>
</gene>
<keyword evidence="3" id="KW-1185">Reference proteome</keyword>
<sequence>MSSNFTVKRICDYCKNVFDAKTTKTKYCSHICNSRDYKLKQKTKKIEVSDTETKLKVTNYVIDINSKDFLTVNETSTLLNMSSKTVYRLIEQNELNAFNFSIRKTLVRRKDIDSYFERNLINSDYVNPNRENEINIDNSYTINEAIEKFNISSGALYNIIKKHNIQKKKYGKFTLVKKEDLNKIFE</sequence>
<dbReference type="Pfam" id="PF12728">
    <property type="entry name" value="HTH_17"/>
    <property type="match status" value="1"/>
</dbReference>
<proteinExistence type="predicted"/>
<dbReference type="InterPro" id="IPR041657">
    <property type="entry name" value="HTH_17"/>
</dbReference>
<evidence type="ECO:0000313" key="3">
    <source>
        <dbReference type="Proteomes" id="UP000800984"/>
    </source>
</evidence>